<comment type="similarity">
    <text evidence="2">Belongs to the REXO4 family.</text>
</comment>
<keyword evidence="5" id="KW-0378">Hydrolase</keyword>
<proteinExistence type="inferred from homology"/>
<dbReference type="CDD" id="cd06144">
    <property type="entry name" value="REX4_like"/>
    <property type="match status" value="1"/>
</dbReference>
<dbReference type="PROSITE" id="PS50011">
    <property type="entry name" value="PROTEIN_KINASE_DOM"/>
    <property type="match status" value="1"/>
</dbReference>
<dbReference type="GO" id="GO:0008408">
    <property type="term" value="F:3'-5' exonuclease activity"/>
    <property type="evidence" value="ECO:0007669"/>
    <property type="project" value="InterPro"/>
</dbReference>
<feature type="domain" description="C2H2-type" evidence="11">
    <location>
        <begin position="23"/>
        <end position="52"/>
    </location>
</feature>
<evidence type="ECO:0000256" key="9">
    <source>
        <dbReference type="SAM" id="MobiDB-lite"/>
    </source>
</evidence>
<evidence type="ECO:0000313" key="12">
    <source>
        <dbReference type="EMBL" id="CAD1829678.1"/>
    </source>
</evidence>
<keyword evidence="4" id="KW-0540">Nuclease</keyword>
<comment type="subcellular location">
    <subcellularLocation>
        <location evidence="1">Nucleus</location>
    </subcellularLocation>
</comment>
<keyword evidence="8" id="KW-0862">Zinc</keyword>
<dbReference type="InterPro" id="IPR011009">
    <property type="entry name" value="Kinase-like_dom_sf"/>
</dbReference>
<dbReference type="PROSITE" id="PS50157">
    <property type="entry name" value="ZINC_FINGER_C2H2_2"/>
    <property type="match status" value="1"/>
</dbReference>
<dbReference type="InterPro" id="IPR047021">
    <property type="entry name" value="REXO1/3/4-like"/>
</dbReference>
<dbReference type="PANTHER" id="PTHR12801">
    <property type="entry name" value="RNA EXONUCLEASE REXO1 / RECO3 FAMILY MEMBER-RELATED"/>
    <property type="match status" value="1"/>
</dbReference>
<dbReference type="InterPro" id="IPR013520">
    <property type="entry name" value="Ribonucl_H"/>
</dbReference>
<sequence>MKQDNICLITHKCLSKSELFNRHKCSACYKQYKKWEHLIEHMRVSYHSFHEPKCGVCKKHCKSWESVREHLTGPLPKGQCAKIFSTNGCELCLNIFDSSNALEMHKDSCRMTPALSPPGMEDSDDRVPGVVATDSSMENDEDQVAGAVDMDSSMENDDDHVDEMVAMDSSTGNDDDRGPEVVAMDCEMVGGGSDGSLDLCARVCIIDEDENVIFHSYVKPVIPVTNFRYELTGLKEDYLENGVPLMEIKEKVEEILYNGESLWKARLKHLIRDTAKYRPLMRTNLISHSLKYLTRMHLGYDIQSGAHDPYEDCVAALRLYKRMRSQPHLNRGFPGSSSGDGDVETTSKRNPFDPSGWRDLEKMSPDDLLNMSVPDYKCWCLDSRTVQAGVGAGDGVHAKQDLVRPAALQPRPPSWAHWMRLALLTLHSTRPPVIHHDVKSTNILLDRNLDARLGDFGLALCYSSIPSSAAAASVAGSTPLAGTLGYLDPSYVTPDSLSTKTDAFSFRILLLEIMSGRKAIDVAHSPPSVVEWSSRSSTRGRSGRFSISPSPHPETPSRGAASRGAELLETLSSSVWNGLVIGKPSSFVDTQGGAISKLRPHGGLNSELQFINEDEIEEHEPFASAAAVDEEKENEEKTPIFAKKPPSAAAKGSHLSRNAKVFSEAGTRKSRNLMELMAGGCFVSSQRSIISRRERGANELNMSLLVKISS</sequence>
<dbReference type="PROSITE" id="PS00028">
    <property type="entry name" value="ZINC_FINGER_C2H2_1"/>
    <property type="match status" value="1"/>
</dbReference>
<protein>
    <recommendedName>
        <fullName evidence="3">RNA exonuclease 4</fullName>
    </recommendedName>
</protein>
<dbReference type="GO" id="GO:0005634">
    <property type="term" value="C:nucleus"/>
    <property type="evidence" value="ECO:0007669"/>
    <property type="project" value="UniProtKB-SubCell"/>
</dbReference>
<dbReference type="EMBL" id="LR862130">
    <property type="protein sequence ID" value="CAD1829678.1"/>
    <property type="molecule type" value="Genomic_DNA"/>
</dbReference>
<keyword evidence="7" id="KW-0539">Nucleus</keyword>
<dbReference type="GO" id="GO:0003676">
    <property type="term" value="F:nucleic acid binding"/>
    <property type="evidence" value="ECO:0007669"/>
    <property type="project" value="InterPro"/>
</dbReference>
<feature type="compositionally biased region" description="Basic and acidic residues" evidence="9">
    <location>
        <begin position="345"/>
        <end position="357"/>
    </location>
</feature>
<dbReference type="GO" id="GO:0008270">
    <property type="term" value="F:zinc ion binding"/>
    <property type="evidence" value="ECO:0007669"/>
    <property type="project" value="UniProtKB-KW"/>
</dbReference>
<keyword evidence="8" id="KW-0863">Zinc-finger</keyword>
<evidence type="ECO:0000256" key="3">
    <source>
        <dbReference type="ARBA" id="ARBA00016937"/>
    </source>
</evidence>
<evidence type="ECO:0000256" key="2">
    <source>
        <dbReference type="ARBA" id="ARBA00010489"/>
    </source>
</evidence>
<dbReference type="InterPro" id="IPR036397">
    <property type="entry name" value="RNaseH_sf"/>
</dbReference>
<organism evidence="12">
    <name type="scientific">Ananas comosus var. bracteatus</name>
    <name type="common">red pineapple</name>
    <dbReference type="NCBI Taxonomy" id="296719"/>
    <lineage>
        <taxon>Eukaryota</taxon>
        <taxon>Viridiplantae</taxon>
        <taxon>Streptophyta</taxon>
        <taxon>Embryophyta</taxon>
        <taxon>Tracheophyta</taxon>
        <taxon>Spermatophyta</taxon>
        <taxon>Magnoliopsida</taxon>
        <taxon>Liliopsida</taxon>
        <taxon>Poales</taxon>
        <taxon>Bromeliaceae</taxon>
        <taxon>Bromelioideae</taxon>
        <taxon>Ananas</taxon>
    </lineage>
</organism>
<dbReference type="SUPFAM" id="SSF56112">
    <property type="entry name" value="Protein kinase-like (PK-like)"/>
    <property type="match status" value="1"/>
</dbReference>
<dbReference type="PROSITE" id="PS00108">
    <property type="entry name" value="PROTEIN_KINASE_ST"/>
    <property type="match status" value="1"/>
</dbReference>
<evidence type="ECO:0000256" key="8">
    <source>
        <dbReference type="PROSITE-ProRule" id="PRU00042"/>
    </source>
</evidence>
<dbReference type="GO" id="GO:0004672">
    <property type="term" value="F:protein kinase activity"/>
    <property type="evidence" value="ECO:0007669"/>
    <property type="project" value="InterPro"/>
</dbReference>
<dbReference type="InterPro" id="IPR000719">
    <property type="entry name" value="Prot_kinase_dom"/>
</dbReference>
<evidence type="ECO:0000259" key="10">
    <source>
        <dbReference type="PROSITE" id="PS50011"/>
    </source>
</evidence>
<evidence type="ECO:0000256" key="1">
    <source>
        <dbReference type="ARBA" id="ARBA00004123"/>
    </source>
</evidence>
<dbReference type="InterPro" id="IPR008271">
    <property type="entry name" value="Ser/Thr_kinase_AS"/>
</dbReference>
<feature type="domain" description="Protein kinase" evidence="10">
    <location>
        <begin position="183"/>
        <end position="604"/>
    </location>
</feature>
<keyword evidence="6" id="KW-0269">Exonuclease</keyword>
<dbReference type="PANTHER" id="PTHR12801:SF123">
    <property type="entry name" value="RNA EXONUCLEASE 4"/>
    <property type="match status" value="1"/>
</dbReference>
<evidence type="ECO:0000256" key="4">
    <source>
        <dbReference type="ARBA" id="ARBA00022722"/>
    </source>
</evidence>
<dbReference type="SMART" id="SM00479">
    <property type="entry name" value="EXOIII"/>
    <property type="match status" value="1"/>
</dbReference>
<dbReference type="InterPro" id="IPR037431">
    <property type="entry name" value="REX4_DEDDh_dom"/>
</dbReference>
<evidence type="ECO:0000256" key="6">
    <source>
        <dbReference type="ARBA" id="ARBA00022839"/>
    </source>
</evidence>
<accession>A0A6V7PGF9</accession>
<feature type="region of interest" description="Disordered" evidence="9">
    <location>
        <begin position="530"/>
        <end position="563"/>
    </location>
</feature>
<dbReference type="GO" id="GO:0006364">
    <property type="term" value="P:rRNA processing"/>
    <property type="evidence" value="ECO:0007669"/>
    <property type="project" value="InterPro"/>
</dbReference>
<dbReference type="SUPFAM" id="SSF53098">
    <property type="entry name" value="Ribonuclease H-like"/>
    <property type="match status" value="1"/>
</dbReference>
<evidence type="ECO:0000259" key="11">
    <source>
        <dbReference type="PROSITE" id="PS50157"/>
    </source>
</evidence>
<dbReference type="Pfam" id="PF00069">
    <property type="entry name" value="Pkinase"/>
    <property type="match status" value="1"/>
</dbReference>
<dbReference type="InterPro" id="IPR012337">
    <property type="entry name" value="RNaseH-like_sf"/>
</dbReference>
<dbReference type="Gene3D" id="1.10.510.10">
    <property type="entry name" value="Transferase(Phosphotransferase) domain 1"/>
    <property type="match status" value="1"/>
</dbReference>
<dbReference type="GO" id="GO:0005524">
    <property type="term" value="F:ATP binding"/>
    <property type="evidence" value="ECO:0007669"/>
    <property type="project" value="InterPro"/>
</dbReference>
<evidence type="ECO:0000256" key="5">
    <source>
        <dbReference type="ARBA" id="ARBA00022801"/>
    </source>
</evidence>
<dbReference type="Gene3D" id="3.30.420.10">
    <property type="entry name" value="Ribonuclease H-like superfamily/Ribonuclease H"/>
    <property type="match status" value="1"/>
</dbReference>
<feature type="compositionally biased region" description="Low complexity" evidence="9">
    <location>
        <begin position="533"/>
        <end position="548"/>
    </location>
</feature>
<dbReference type="InterPro" id="IPR013087">
    <property type="entry name" value="Znf_C2H2_type"/>
</dbReference>
<name>A0A6V7PGF9_ANACO</name>
<reference evidence="12" key="1">
    <citation type="submission" date="2020-07" db="EMBL/GenBank/DDBJ databases">
        <authorList>
            <person name="Lin J."/>
        </authorList>
    </citation>
    <scope>NUCLEOTIDE SEQUENCE</scope>
</reference>
<feature type="region of interest" description="Disordered" evidence="9">
    <location>
        <begin position="328"/>
        <end position="357"/>
    </location>
</feature>
<dbReference type="AlphaFoldDB" id="A0A6V7PGF9"/>
<evidence type="ECO:0000256" key="7">
    <source>
        <dbReference type="ARBA" id="ARBA00023242"/>
    </source>
</evidence>
<gene>
    <name evidence="12" type="ORF">CB5_LOCUS12889</name>
</gene>
<keyword evidence="8" id="KW-0479">Metal-binding</keyword>